<accession>A0ABZ2KIG7</accession>
<gene>
    <name evidence="1" type="ORF">LZC95_07755</name>
</gene>
<organism evidence="1 2">
    <name type="scientific">Pendulispora brunnea</name>
    <dbReference type="NCBI Taxonomy" id="2905690"/>
    <lineage>
        <taxon>Bacteria</taxon>
        <taxon>Pseudomonadati</taxon>
        <taxon>Myxococcota</taxon>
        <taxon>Myxococcia</taxon>
        <taxon>Myxococcales</taxon>
        <taxon>Sorangiineae</taxon>
        <taxon>Pendulisporaceae</taxon>
        <taxon>Pendulispora</taxon>
    </lineage>
</organism>
<sequence>MARLVNRWCDNDLAVVAAGVDALVSVHTRPVLHPRHVEVRRHLEDPMLATILAPALRRERQRERAMGGFERGEAFTPGSAIDIDCHQALDAPHRNTNVRLRDPAPRVACGIRVARRHALPRSLHRVLSGRVAIRAAAPAVCNAVLHANSPYRVDAESVLRVRNGRVERRCVVRW</sequence>
<evidence type="ECO:0000313" key="1">
    <source>
        <dbReference type="EMBL" id="WXA96729.1"/>
    </source>
</evidence>
<evidence type="ECO:0000313" key="2">
    <source>
        <dbReference type="Proteomes" id="UP001379533"/>
    </source>
</evidence>
<proteinExistence type="predicted"/>
<dbReference type="Proteomes" id="UP001379533">
    <property type="component" value="Chromosome"/>
</dbReference>
<dbReference type="EMBL" id="CP089982">
    <property type="protein sequence ID" value="WXA96729.1"/>
    <property type="molecule type" value="Genomic_DNA"/>
</dbReference>
<protein>
    <submittedName>
        <fullName evidence="1">Uncharacterized protein</fullName>
    </submittedName>
</protein>
<name>A0ABZ2KIG7_9BACT</name>
<keyword evidence="2" id="KW-1185">Reference proteome</keyword>
<reference evidence="1 2" key="1">
    <citation type="submission" date="2021-12" db="EMBL/GenBank/DDBJ databases">
        <title>Discovery of the Pendulisporaceae a myxobacterial family with distinct sporulation behavior and unique specialized metabolism.</title>
        <authorList>
            <person name="Garcia R."/>
            <person name="Popoff A."/>
            <person name="Bader C.D."/>
            <person name="Loehr J."/>
            <person name="Walesch S."/>
            <person name="Walt C."/>
            <person name="Boldt J."/>
            <person name="Bunk B."/>
            <person name="Haeckl F.J.F.P.J."/>
            <person name="Gunesch A.P."/>
            <person name="Birkelbach J."/>
            <person name="Nuebel U."/>
            <person name="Pietschmann T."/>
            <person name="Bach T."/>
            <person name="Mueller R."/>
        </authorList>
    </citation>
    <scope>NUCLEOTIDE SEQUENCE [LARGE SCALE GENOMIC DNA]</scope>
    <source>
        <strain evidence="1 2">MSr12523</strain>
    </source>
</reference>